<keyword evidence="3" id="KW-1185">Reference proteome</keyword>
<evidence type="ECO:0000259" key="1">
    <source>
        <dbReference type="Pfam" id="PF00561"/>
    </source>
</evidence>
<dbReference type="InterPro" id="IPR029058">
    <property type="entry name" value="AB_hydrolase_fold"/>
</dbReference>
<organism evidence="2 3">
    <name type="scientific">Maribacter arcticus</name>
    <dbReference type="NCBI Taxonomy" id="561365"/>
    <lineage>
        <taxon>Bacteria</taxon>
        <taxon>Pseudomonadati</taxon>
        <taxon>Bacteroidota</taxon>
        <taxon>Flavobacteriia</taxon>
        <taxon>Flavobacteriales</taxon>
        <taxon>Flavobacteriaceae</taxon>
        <taxon>Maribacter</taxon>
    </lineage>
</organism>
<sequence length="268" mass="30002">MSFVNANGIQLYYEERGTGQPLLLIMGITATCSVWENHVSFWEKHFRCILFDNRGVGASDKPEGPYTTAQMADDSAALLDALQVSSAAIVGVSMGGAIALQLAIKHPEKVEAMVLMCPWASCDRKGEAIFKHMMHAKAHLRPEQFANFIQLLIFHKSTWDNDTEYDGLLEGQNGAAFEAMPQPLHGLEGQAYACISHNVVDQLPRIESPSLVIGGKQDQFIPEWMAREVHNGIPNCDLHLYDNAGHAFHWEHLEDFNPRVLDWLNKNY</sequence>
<dbReference type="InterPro" id="IPR050471">
    <property type="entry name" value="AB_hydrolase"/>
</dbReference>
<dbReference type="OrthoDB" id="9780932at2"/>
<evidence type="ECO:0000313" key="2">
    <source>
        <dbReference type="EMBL" id="SKB25925.1"/>
    </source>
</evidence>
<dbReference type="Pfam" id="PF00561">
    <property type="entry name" value="Abhydrolase_1"/>
    <property type="match status" value="1"/>
</dbReference>
<dbReference type="InterPro" id="IPR000073">
    <property type="entry name" value="AB_hydrolase_1"/>
</dbReference>
<proteinExistence type="predicted"/>
<accession>A0A1T4ZTJ0</accession>
<feature type="domain" description="AB hydrolase-1" evidence="1">
    <location>
        <begin position="21"/>
        <end position="252"/>
    </location>
</feature>
<dbReference type="PRINTS" id="PR00111">
    <property type="entry name" value="ABHYDROLASE"/>
</dbReference>
<reference evidence="3" key="1">
    <citation type="submission" date="2017-02" db="EMBL/GenBank/DDBJ databases">
        <authorList>
            <person name="Varghese N."/>
            <person name="Submissions S."/>
        </authorList>
    </citation>
    <scope>NUCLEOTIDE SEQUENCE [LARGE SCALE GENOMIC DNA]</scope>
    <source>
        <strain evidence="3">DSM 23546</strain>
    </source>
</reference>
<dbReference type="RefSeq" id="WP_079510631.1">
    <property type="nucleotide sequence ID" value="NZ_FUYL01000001.1"/>
</dbReference>
<gene>
    <name evidence="2" type="ORF">SAMN05660866_00275</name>
</gene>
<evidence type="ECO:0000313" key="3">
    <source>
        <dbReference type="Proteomes" id="UP000190339"/>
    </source>
</evidence>
<dbReference type="PANTHER" id="PTHR43433:SF5">
    <property type="entry name" value="AB HYDROLASE-1 DOMAIN-CONTAINING PROTEIN"/>
    <property type="match status" value="1"/>
</dbReference>
<dbReference type="EMBL" id="FUYL01000001">
    <property type="protein sequence ID" value="SKB25925.1"/>
    <property type="molecule type" value="Genomic_DNA"/>
</dbReference>
<dbReference type="STRING" id="561365.SAMN05660866_00275"/>
<dbReference type="Proteomes" id="UP000190339">
    <property type="component" value="Unassembled WGS sequence"/>
</dbReference>
<dbReference type="SUPFAM" id="SSF53474">
    <property type="entry name" value="alpha/beta-Hydrolases"/>
    <property type="match status" value="1"/>
</dbReference>
<dbReference type="Gene3D" id="3.40.50.1820">
    <property type="entry name" value="alpha/beta hydrolase"/>
    <property type="match status" value="1"/>
</dbReference>
<dbReference type="AlphaFoldDB" id="A0A1T4ZTJ0"/>
<dbReference type="PANTHER" id="PTHR43433">
    <property type="entry name" value="HYDROLASE, ALPHA/BETA FOLD FAMILY PROTEIN"/>
    <property type="match status" value="1"/>
</dbReference>
<name>A0A1T4ZTJ0_9FLAO</name>
<protein>
    <submittedName>
        <fullName evidence="2">Pimeloyl-ACP methyl ester carboxylesterase</fullName>
    </submittedName>
</protein>